<evidence type="ECO:0000256" key="3">
    <source>
        <dbReference type="ARBA" id="ARBA00022737"/>
    </source>
</evidence>
<dbReference type="InterPro" id="IPR032675">
    <property type="entry name" value="LRR_dom_sf"/>
</dbReference>
<keyword evidence="3" id="KW-0677">Repeat</keyword>
<evidence type="ECO:0000256" key="2">
    <source>
        <dbReference type="ARBA" id="ARBA00022614"/>
    </source>
</evidence>
<gene>
    <name evidence="4" type="ORF">LTLLF_137750</name>
</gene>
<dbReference type="AlphaFoldDB" id="A0A8J6KYL8"/>
<name>A0A8J6KYL8_MICOH</name>
<reference evidence="4" key="1">
    <citation type="submission" date="2020-03" db="EMBL/GenBank/DDBJ databases">
        <title>Studies in the Genomics of Life Span.</title>
        <authorList>
            <person name="Glass D."/>
        </authorList>
    </citation>
    <scope>NUCLEOTIDE SEQUENCE</scope>
    <source>
        <strain evidence="4">LTLLF</strain>
        <tissue evidence="4">Muscle</tissue>
    </source>
</reference>
<dbReference type="Gene3D" id="3.80.10.10">
    <property type="entry name" value="Ribonuclease Inhibitor"/>
    <property type="match status" value="2"/>
</dbReference>
<keyword evidence="2" id="KW-0433">Leucine-rich repeat</keyword>
<dbReference type="EMBL" id="JAATJU010021341">
    <property type="protein sequence ID" value="KAH0513969.1"/>
    <property type="molecule type" value="Genomic_DNA"/>
</dbReference>
<accession>A0A8J6KYL8</accession>
<protein>
    <submittedName>
        <fullName evidence="4">PRAME family member 12</fullName>
    </submittedName>
</protein>
<evidence type="ECO:0000313" key="4">
    <source>
        <dbReference type="EMBL" id="KAH0513969.1"/>
    </source>
</evidence>
<comment type="similarity">
    <text evidence="1">Belongs to the PRAME family.</text>
</comment>
<evidence type="ECO:0000313" key="5">
    <source>
        <dbReference type="Proteomes" id="UP000710432"/>
    </source>
</evidence>
<dbReference type="GO" id="GO:0005737">
    <property type="term" value="C:cytoplasm"/>
    <property type="evidence" value="ECO:0007669"/>
    <property type="project" value="TreeGrafter"/>
</dbReference>
<dbReference type="InterPro" id="IPR050694">
    <property type="entry name" value="LRRC14/PRAME"/>
</dbReference>
<evidence type="ECO:0000256" key="1">
    <source>
        <dbReference type="ARBA" id="ARBA00009608"/>
    </source>
</evidence>
<dbReference type="Proteomes" id="UP000710432">
    <property type="component" value="Unassembled WGS sequence"/>
</dbReference>
<dbReference type="PANTHER" id="PTHR14224">
    <property type="entry name" value="SIMILAR TO PREFERENTIALLY EXPRESSED ANTIGEN IN MELANOMA-LIKE 3"/>
    <property type="match status" value="1"/>
</dbReference>
<dbReference type="SUPFAM" id="SSF52047">
    <property type="entry name" value="RNI-like"/>
    <property type="match status" value="2"/>
</dbReference>
<sequence>MSGQDPPTLLHLAVQSLLRDEALAISALQCLPRVLFPPLFKEAFNHGQSNILRAMVAVWPFSFLPLGTLMKTSHLETLQAVLDGVDMLRTQKVLPRRGKLQVLDLRNVQHNFWDVWAGTEDGECSAEAVGKKPAVKRSPRYALRQRLKVVADLCLRFHLNEQQTYLLQWAQQRRSFIRLCCVKMQIWALPVYTVRKVLMVFQPDSIQELELNTGWSLSTLVHFVSYLDQMRNLQKLLLTRIHKNTFKVLNTPSDIQKCITKFVSQFSKLNCLQHLSMNGVYFSSEHMKQLFRYLKTPLETLSITVCKLSQLDLNSLSQSQSLHQLKHLNLRLVKLIDLYPTPFRDLLSSVAGTLQTLELEGCWMVDSQLITLLPALSQCSQLTRVNFYDNDISMAVLKDLLYHTANLNQLIQELYPAPLECYDDRGDVRVGRFAQLCPELMDTLITVRQPKRVSFATHMCHKCCQRCIYDLETRLCHCWQSCKLQELDLRDAQHNFWNFWVGTEDGVCSPDVISETRPVVYSPRRGGKQVVTVWMNLSLKTRHLSKYLKYFYCWAKQRKEVVQVMCPKLEFGTTPSYNPLMLLQVFEPSSIEEFTVSARWNLRTLVKIAPGLSQMQNFQKILLNGISVPFEWFGNRTMINQCITEIICQIPELRKIQHLKLNDVCFLNEQLDQVLRCMESPLETLSITRCLLSNADMSYLSQCSSIHMLKHLDLSGVTFLNLDHLLLGSLLEILTATLLTLQLKGCMIMDFQISALLPALSQCTQLIEVNFLKNFLSVASIRKLLQHTAKLTLLTRELYPAPDEVYDDFGDVHPDRFNQLCSELMETLRAIRQPKEVCFVSKRCPDCRDFSVYNMETTLCSCW</sequence>
<dbReference type="FunFam" id="3.80.10.10:FF:000079">
    <property type="entry name" value="PRAME family member 18"/>
    <property type="match status" value="2"/>
</dbReference>
<proteinExistence type="inferred from homology"/>
<dbReference type="PANTHER" id="PTHR14224:SF25">
    <property type="entry name" value="4732496O08RIK PROTEIN"/>
    <property type="match status" value="1"/>
</dbReference>
<organism evidence="4 5">
    <name type="scientific">Microtus ochrogaster</name>
    <name type="common">Prairie vole</name>
    <dbReference type="NCBI Taxonomy" id="79684"/>
    <lineage>
        <taxon>Eukaryota</taxon>
        <taxon>Metazoa</taxon>
        <taxon>Chordata</taxon>
        <taxon>Craniata</taxon>
        <taxon>Vertebrata</taxon>
        <taxon>Euteleostomi</taxon>
        <taxon>Mammalia</taxon>
        <taxon>Eutheria</taxon>
        <taxon>Euarchontoglires</taxon>
        <taxon>Glires</taxon>
        <taxon>Rodentia</taxon>
        <taxon>Myomorpha</taxon>
        <taxon>Muroidea</taxon>
        <taxon>Cricetidae</taxon>
        <taxon>Arvicolinae</taxon>
        <taxon>Microtus</taxon>
    </lineage>
</organism>
<comment type="caution">
    <text evidence="4">The sequence shown here is derived from an EMBL/GenBank/DDBJ whole genome shotgun (WGS) entry which is preliminary data.</text>
</comment>